<evidence type="ECO:0000256" key="3">
    <source>
        <dbReference type="ARBA" id="ARBA00005760"/>
    </source>
</evidence>
<keyword evidence="12 17" id="KW-0472">Membrane</keyword>
<feature type="region of interest" description="Disordered" evidence="16">
    <location>
        <begin position="184"/>
        <end position="269"/>
    </location>
</feature>
<proteinExistence type="inferred from homology"/>
<dbReference type="STRING" id="7757.ENSPMAP00000002402"/>
<evidence type="ECO:0000256" key="16">
    <source>
        <dbReference type="SAM" id="MobiDB-lite"/>
    </source>
</evidence>
<evidence type="ECO:0000256" key="13">
    <source>
        <dbReference type="ARBA" id="ARBA00023242"/>
    </source>
</evidence>
<evidence type="ECO:0000256" key="2">
    <source>
        <dbReference type="ARBA" id="ARBA00004567"/>
    </source>
</evidence>
<dbReference type="Pfam" id="PF09531">
    <property type="entry name" value="Ndc1_Nup"/>
    <property type="match status" value="1"/>
</dbReference>
<keyword evidence="11" id="KW-0906">Nuclear pore complex</keyword>
<sequence length="424" mass="46603">VDSSVSRLDSVSGLLDVPLLYETWLAGAFVLLTWYLSWALLRIFSTEPHVFFVESSFPEEAEMCLPAVLASNPPSIVKHLALQDLSILAQYSPGRRQQIFSLSQPGGRPHTWTMVSSTCLSLLTELAHRLVARQDMPTNQLSKGGLPGPDAPDQACLPGCTPLHMPHAARMRPLVQPLPPSVVGRLGPAQAPSTPADLRLPPSPPFTPDLGGADMPQLDLGSPWHGAVQSPHLMRRGPRLWSSTSPVSSLLATPPLPSQSPPQQNTAAPDWLGQKWDQVKNYGSKVWPVSYFVHKLPESSSQALFADCQAHIWALEALSHLVAASITEDRFGVVQTRLSEILNAMLALQDAVDRHFKLPQAPNRPARQAHSLVDSSHKNLRFALRAALKTAVYRVASTFGEHLNSVQVAPEYRRRLQMFLDYKE</sequence>
<evidence type="ECO:0000256" key="11">
    <source>
        <dbReference type="ARBA" id="ARBA00023132"/>
    </source>
</evidence>
<dbReference type="HOGENOM" id="CLU_053455_0_0_1"/>
<dbReference type="Ensembl" id="ENSPMAT00000002414.1">
    <property type="protein sequence ID" value="ENSPMAP00000002402.1"/>
    <property type="gene ID" value="ENSPMAG00000002202.1"/>
</dbReference>
<evidence type="ECO:0000256" key="5">
    <source>
        <dbReference type="ARBA" id="ARBA00022448"/>
    </source>
</evidence>
<dbReference type="InterPro" id="IPR019049">
    <property type="entry name" value="Nucleoporin_prot_Ndc1/Nup"/>
</dbReference>
<dbReference type="GO" id="GO:0070762">
    <property type="term" value="C:nuclear pore transmembrane ring"/>
    <property type="evidence" value="ECO:0007669"/>
    <property type="project" value="TreeGrafter"/>
</dbReference>
<protein>
    <recommendedName>
        <fullName evidence="4">Nucleoporin NDC1</fullName>
    </recommendedName>
    <alternativeName>
        <fullName evidence="15">Transmembrane protein 48</fullName>
    </alternativeName>
</protein>
<keyword evidence="13" id="KW-0539">Nucleus</keyword>
<reference evidence="18" key="2">
    <citation type="submission" date="2025-09" db="UniProtKB">
        <authorList>
            <consortium name="Ensembl"/>
        </authorList>
    </citation>
    <scope>IDENTIFICATION</scope>
</reference>
<evidence type="ECO:0000256" key="14">
    <source>
        <dbReference type="ARBA" id="ARBA00025441"/>
    </source>
</evidence>
<name>S4RB21_PETMA</name>
<evidence type="ECO:0000256" key="7">
    <source>
        <dbReference type="ARBA" id="ARBA00022816"/>
    </source>
</evidence>
<accession>S4RB21</accession>
<keyword evidence="5" id="KW-0813">Transport</keyword>
<keyword evidence="9 17" id="KW-1133">Transmembrane helix</keyword>
<dbReference type="PANTHER" id="PTHR13269:SF6">
    <property type="entry name" value="NUCLEOPORIN NDC1"/>
    <property type="match status" value="1"/>
</dbReference>
<dbReference type="OMA" id="SWIQNTW"/>
<evidence type="ECO:0000313" key="18">
    <source>
        <dbReference type="Ensembl" id="ENSPMAP00000002402.1"/>
    </source>
</evidence>
<evidence type="ECO:0000256" key="8">
    <source>
        <dbReference type="ARBA" id="ARBA00022927"/>
    </source>
</evidence>
<feature type="transmembrane region" description="Helical" evidence="17">
    <location>
        <begin position="20"/>
        <end position="41"/>
    </location>
</feature>
<organism evidence="18">
    <name type="scientific">Petromyzon marinus</name>
    <name type="common">Sea lamprey</name>
    <dbReference type="NCBI Taxonomy" id="7757"/>
    <lineage>
        <taxon>Eukaryota</taxon>
        <taxon>Metazoa</taxon>
        <taxon>Chordata</taxon>
        <taxon>Craniata</taxon>
        <taxon>Vertebrata</taxon>
        <taxon>Cyclostomata</taxon>
        <taxon>Hyperoartia</taxon>
        <taxon>Petromyzontiformes</taxon>
        <taxon>Petromyzontidae</taxon>
        <taxon>Petromyzon</taxon>
    </lineage>
</organism>
<dbReference type="GO" id="GO:0015031">
    <property type="term" value="P:protein transport"/>
    <property type="evidence" value="ECO:0007669"/>
    <property type="project" value="UniProtKB-KW"/>
</dbReference>
<comment type="function">
    <text evidence="14">Component of the nuclear pore complex (NPC), which plays a key role in de novo assembly and insertion of NPC in the nuclear envelope. Required for NPC and nuclear envelope assembly, possibly by forming a link between the nuclear envelope membrane and soluble nucleoporins, thereby anchoring the NPC in the membrane.</text>
</comment>
<dbReference type="GO" id="GO:0006999">
    <property type="term" value="P:nuclear pore organization"/>
    <property type="evidence" value="ECO:0007669"/>
    <property type="project" value="TreeGrafter"/>
</dbReference>
<dbReference type="GO" id="GO:0030674">
    <property type="term" value="F:protein-macromolecule adaptor activity"/>
    <property type="evidence" value="ECO:0007669"/>
    <property type="project" value="TreeGrafter"/>
</dbReference>
<dbReference type="GO" id="GO:0031965">
    <property type="term" value="C:nuclear membrane"/>
    <property type="evidence" value="ECO:0007669"/>
    <property type="project" value="UniProtKB-SubCell"/>
</dbReference>
<keyword evidence="7" id="KW-0509">mRNA transport</keyword>
<evidence type="ECO:0000256" key="6">
    <source>
        <dbReference type="ARBA" id="ARBA00022692"/>
    </source>
</evidence>
<dbReference type="AlphaFoldDB" id="S4RB21"/>
<keyword evidence="6 17" id="KW-0812">Transmembrane</keyword>
<comment type="subcellular location">
    <subcellularLocation>
        <location evidence="1">Nucleus membrane</location>
        <topology evidence="1">Multi-pass membrane protein</topology>
    </subcellularLocation>
    <subcellularLocation>
        <location evidence="2">Nucleus</location>
        <location evidence="2">Nuclear pore complex</location>
    </subcellularLocation>
</comment>
<evidence type="ECO:0000256" key="10">
    <source>
        <dbReference type="ARBA" id="ARBA00023010"/>
    </source>
</evidence>
<dbReference type="PANTHER" id="PTHR13269">
    <property type="entry name" value="NUCLEOPORIN NDC1"/>
    <property type="match status" value="1"/>
</dbReference>
<evidence type="ECO:0000256" key="9">
    <source>
        <dbReference type="ARBA" id="ARBA00022989"/>
    </source>
</evidence>
<dbReference type="GO" id="GO:0051028">
    <property type="term" value="P:mRNA transport"/>
    <property type="evidence" value="ECO:0007669"/>
    <property type="project" value="UniProtKB-KW"/>
</dbReference>
<evidence type="ECO:0000256" key="15">
    <source>
        <dbReference type="ARBA" id="ARBA00031201"/>
    </source>
</evidence>
<reference evidence="18" key="1">
    <citation type="submission" date="2025-08" db="UniProtKB">
        <authorList>
            <consortium name="Ensembl"/>
        </authorList>
    </citation>
    <scope>IDENTIFICATION</scope>
</reference>
<evidence type="ECO:0000256" key="17">
    <source>
        <dbReference type="SAM" id="Phobius"/>
    </source>
</evidence>
<feature type="compositionally biased region" description="Low complexity" evidence="16">
    <location>
        <begin position="242"/>
        <end position="253"/>
    </location>
</feature>
<keyword evidence="8" id="KW-0653">Protein transport</keyword>
<evidence type="ECO:0000256" key="4">
    <source>
        <dbReference type="ARBA" id="ARBA00017534"/>
    </source>
</evidence>
<keyword evidence="10" id="KW-0811">Translocation</keyword>
<dbReference type="GeneTree" id="ENSGT00390000014590"/>
<comment type="similarity">
    <text evidence="3">Belongs to the NDC1 family.</text>
</comment>
<evidence type="ECO:0000256" key="1">
    <source>
        <dbReference type="ARBA" id="ARBA00004232"/>
    </source>
</evidence>
<evidence type="ECO:0000256" key="12">
    <source>
        <dbReference type="ARBA" id="ARBA00023136"/>
    </source>
</evidence>